<proteinExistence type="predicted"/>
<sequence length="182" mass="19600">MDWNEERTAQLTKMWLEGMSASQCARQLGGVSRNAVIGKVHRLGLDSRQAPSRPRSLGGRPAGSGRAAANVVQAHRSATTVPTITPAPRPAPVAPPVNLELKPTTNLLSLGGHACRWPIGDPGTSDFGFCGRPRDGVGSYCADHAQTSLRRKRSEAAVNAEVEYWLKQASDNRRRPDSIAVR</sequence>
<accession>A0A975G3L5</accession>
<evidence type="ECO:0000313" key="2">
    <source>
        <dbReference type="EMBL" id="QUD89381.1"/>
    </source>
</evidence>
<feature type="compositionally biased region" description="Low complexity" evidence="1">
    <location>
        <begin position="50"/>
        <end position="65"/>
    </location>
</feature>
<evidence type="ECO:0000256" key="1">
    <source>
        <dbReference type="SAM" id="MobiDB-lite"/>
    </source>
</evidence>
<gene>
    <name evidence="2" type="ORF">KCG34_05740</name>
</gene>
<dbReference type="EMBL" id="CP073078">
    <property type="protein sequence ID" value="QUD89381.1"/>
    <property type="molecule type" value="Genomic_DNA"/>
</dbReference>
<protein>
    <submittedName>
        <fullName evidence="2">GcrA cell cycle regulator</fullName>
    </submittedName>
</protein>
<dbReference type="InterPro" id="IPR011681">
    <property type="entry name" value="GcrA"/>
</dbReference>
<keyword evidence="3" id="KW-1185">Reference proteome</keyword>
<organism evidence="2 3">
    <name type="scientific">Phenylobacterium montanum</name>
    <dbReference type="NCBI Taxonomy" id="2823693"/>
    <lineage>
        <taxon>Bacteria</taxon>
        <taxon>Pseudomonadati</taxon>
        <taxon>Pseudomonadota</taxon>
        <taxon>Alphaproteobacteria</taxon>
        <taxon>Caulobacterales</taxon>
        <taxon>Caulobacteraceae</taxon>
        <taxon>Phenylobacterium</taxon>
    </lineage>
</organism>
<dbReference type="RefSeq" id="WP_211939433.1">
    <property type="nucleotide sequence ID" value="NZ_CP073078.1"/>
</dbReference>
<dbReference type="AlphaFoldDB" id="A0A975G3L5"/>
<dbReference type="KEGG" id="caul:KCG34_05740"/>
<dbReference type="Proteomes" id="UP000676409">
    <property type="component" value="Chromosome"/>
</dbReference>
<evidence type="ECO:0000313" key="3">
    <source>
        <dbReference type="Proteomes" id="UP000676409"/>
    </source>
</evidence>
<dbReference type="Pfam" id="PF07750">
    <property type="entry name" value="GcrA"/>
    <property type="match status" value="1"/>
</dbReference>
<dbReference type="Gene3D" id="1.10.10.60">
    <property type="entry name" value="Homeodomain-like"/>
    <property type="match status" value="1"/>
</dbReference>
<feature type="region of interest" description="Disordered" evidence="1">
    <location>
        <begin position="43"/>
        <end position="65"/>
    </location>
</feature>
<reference evidence="2" key="1">
    <citation type="submission" date="2021-04" db="EMBL/GenBank/DDBJ databases">
        <title>The complete genome sequence of Caulobacter sp. S6.</title>
        <authorList>
            <person name="Tang Y."/>
            <person name="Ouyang W."/>
            <person name="Liu Q."/>
            <person name="Huang B."/>
            <person name="Guo Z."/>
            <person name="Lei P."/>
        </authorList>
    </citation>
    <scope>NUCLEOTIDE SEQUENCE</scope>
    <source>
        <strain evidence="2">S6</strain>
    </source>
</reference>
<name>A0A975G3L5_9CAUL</name>